<sequence>MQQYDPVRRQQRMSGPEETVVAGATELLPALQQNVFGARTGVLVEESLRAGLLVAAQGQPDDVDVKALHGPVQGGAPAAPDVEQRHARLQSQLAQRQIDLGDLGLLQGHVGTFETRTAVGLGGVEEQPEEFIG</sequence>
<accession>A0A7I7SMP2</accession>
<dbReference type="AlphaFoldDB" id="A0A7I7SMP2"/>
<evidence type="ECO:0000313" key="2">
    <source>
        <dbReference type="Proteomes" id="UP000466445"/>
    </source>
</evidence>
<dbReference type="EMBL" id="AP022595">
    <property type="protein sequence ID" value="BBY57156.1"/>
    <property type="molecule type" value="Genomic_DNA"/>
</dbReference>
<name>A0A7I7SMP2_9MYCO</name>
<dbReference type="KEGG" id="msar:MSAR_02920"/>
<protein>
    <submittedName>
        <fullName evidence="1">Uncharacterized protein</fullName>
    </submittedName>
</protein>
<proteinExistence type="predicted"/>
<gene>
    <name evidence="1" type="ORF">MSAR_02920</name>
</gene>
<keyword evidence="2" id="KW-1185">Reference proteome</keyword>
<evidence type="ECO:0000313" key="1">
    <source>
        <dbReference type="EMBL" id="BBY57156.1"/>
    </source>
</evidence>
<reference evidence="1 2" key="1">
    <citation type="journal article" date="2019" name="Emerg. Microbes Infect.">
        <title>Comprehensive subspecies identification of 175 nontuberculous mycobacteria species based on 7547 genomic profiles.</title>
        <authorList>
            <person name="Matsumoto Y."/>
            <person name="Kinjo T."/>
            <person name="Motooka D."/>
            <person name="Nabeya D."/>
            <person name="Jung N."/>
            <person name="Uechi K."/>
            <person name="Horii T."/>
            <person name="Iida T."/>
            <person name="Fujita J."/>
            <person name="Nakamura S."/>
        </authorList>
    </citation>
    <scope>NUCLEOTIDE SEQUENCE [LARGE SCALE GENOMIC DNA]</scope>
    <source>
        <strain evidence="1 2">JCM 30395</strain>
    </source>
</reference>
<dbReference type="Proteomes" id="UP000466445">
    <property type="component" value="Chromosome"/>
</dbReference>
<organism evidence="1 2">
    <name type="scientific">Mycolicibacterium sarraceniae</name>
    <dbReference type="NCBI Taxonomy" id="1534348"/>
    <lineage>
        <taxon>Bacteria</taxon>
        <taxon>Bacillati</taxon>
        <taxon>Actinomycetota</taxon>
        <taxon>Actinomycetes</taxon>
        <taxon>Mycobacteriales</taxon>
        <taxon>Mycobacteriaceae</taxon>
        <taxon>Mycolicibacterium</taxon>
    </lineage>
</organism>